<feature type="transmembrane region" description="Helical" evidence="1">
    <location>
        <begin position="187"/>
        <end position="205"/>
    </location>
</feature>
<evidence type="ECO:0000313" key="3">
    <source>
        <dbReference type="EMBL" id="OUQ33753.1"/>
    </source>
</evidence>
<proteinExistence type="predicted"/>
<feature type="transmembrane region" description="Helical" evidence="1">
    <location>
        <begin position="292"/>
        <end position="314"/>
    </location>
</feature>
<feature type="transmembrane region" description="Helical" evidence="1">
    <location>
        <begin position="326"/>
        <end position="345"/>
    </location>
</feature>
<evidence type="ECO:0000256" key="1">
    <source>
        <dbReference type="SAM" id="Phobius"/>
    </source>
</evidence>
<dbReference type="EMBL" id="NFLJ01000025">
    <property type="protein sequence ID" value="OUQ33753.1"/>
    <property type="molecule type" value="Genomic_DNA"/>
</dbReference>
<gene>
    <name evidence="3" type="ORF">B5E75_09165</name>
</gene>
<keyword evidence="1" id="KW-1133">Transmembrane helix</keyword>
<feature type="transmembrane region" description="Helical" evidence="1">
    <location>
        <begin position="268"/>
        <end position="286"/>
    </location>
</feature>
<keyword evidence="1" id="KW-0472">Membrane</keyword>
<name>A0A1Y4SYB0_9FIRM</name>
<feature type="transmembrane region" description="Helical" evidence="1">
    <location>
        <begin position="212"/>
        <end position="231"/>
    </location>
</feature>
<feature type="transmembrane region" description="Helical" evidence="1">
    <location>
        <begin position="351"/>
        <end position="375"/>
    </location>
</feature>
<organism evidence="3 4">
    <name type="scientific">Massilimicrobiota timonensis</name>
    <dbReference type="NCBI Taxonomy" id="1776392"/>
    <lineage>
        <taxon>Bacteria</taxon>
        <taxon>Bacillati</taxon>
        <taxon>Bacillota</taxon>
        <taxon>Erysipelotrichia</taxon>
        <taxon>Erysipelotrichales</taxon>
        <taxon>Erysipelotrichaceae</taxon>
        <taxon>Massilimicrobiota</taxon>
    </lineage>
</organism>
<accession>A0A1Y4SYB0</accession>
<keyword evidence="1" id="KW-0812">Transmembrane</keyword>
<dbReference type="AlphaFoldDB" id="A0A1Y4SYB0"/>
<dbReference type="Pfam" id="PF01757">
    <property type="entry name" value="Acyl_transf_3"/>
    <property type="match status" value="1"/>
</dbReference>
<sequence length="381" mass="45689">MGISTTNIHDSSYYLSVICVCFITYTYCKEMDYIRRMKMIIFLVFLCFIMICSCKFCFPNLDSKYLSKEYTQAIKGIFVIIVFLSHVRTYVDFNGAGDIFVIQILNYFGQLMVALFLFYSGYGIYESIKYRGQKYIDLLPKNRIGKTFFDFALAIILFLIIDLIIGKNYSISTILLSFTGWTSIGNSAWYMFAIFTLYIVTYICFKMLKNKRFLSILLITILSLCYIYIMSLLRDNYWSSTYLCYVAGMWYSYFKEKIDCFFSRNQKIYYIVTLLIVFMYIYFFQYRYTRLMMFNFVSILFCLSIVLLSFKISFQSQLLKWFGNHLFWIYILQRIPMILLQYFHIEQYDSYLYLSLCFVITVIFAHYTNIFSGYLKNKIWK</sequence>
<evidence type="ECO:0000259" key="2">
    <source>
        <dbReference type="Pfam" id="PF01757"/>
    </source>
</evidence>
<dbReference type="GO" id="GO:0016747">
    <property type="term" value="F:acyltransferase activity, transferring groups other than amino-acyl groups"/>
    <property type="evidence" value="ECO:0007669"/>
    <property type="project" value="InterPro"/>
</dbReference>
<dbReference type="OrthoDB" id="3268734at2"/>
<feature type="transmembrane region" description="Helical" evidence="1">
    <location>
        <begin position="39"/>
        <end position="58"/>
    </location>
</feature>
<feature type="transmembrane region" description="Helical" evidence="1">
    <location>
        <begin position="107"/>
        <end position="128"/>
    </location>
</feature>
<reference evidence="3 4" key="1">
    <citation type="journal article" date="2018" name="BMC Genomics">
        <title>Whole genome sequencing and function prediction of 133 gut anaerobes isolated from chicken caecum in pure cultures.</title>
        <authorList>
            <person name="Medvecky M."/>
            <person name="Cejkova D."/>
            <person name="Polansky O."/>
            <person name="Karasova D."/>
            <person name="Kubasova T."/>
            <person name="Cizek A."/>
            <person name="Rychlik I."/>
        </authorList>
    </citation>
    <scope>NUCLEOTIDE SEQUENCE [LARGE SCALE GENOMIC DNA]</scope>
    <source>
        <strain evidence="3 4">An13</strain>
    </source>
</reference>
<feature type="transmembrane region" description="Helical" evidence="1">
    <location>
        <begin position="148"/>
        <end position="167"/>
    </location>
</feature>
<feature type="transmembrane region" description="Helical" evidence="1">
    <location>
        <begin position="237"/>
        <end position="254"/>
    </location>
</feature>
<comment type="caution">
    <text evidence="3">The sequence shown here is derived from an EMBL/GenBank/DDBJ whole genome shotgun (WGS) entry which is preliminary data.</text>
</comment>
<feature type="transmembrane region" description="Helical" evidence="1">
    <location>
        <begin position="70"/>
        <end position="87"/>
    </location>
</feature>
<dbReference type="InterPro" id="IPR002656">
    <property type="entry name" value="Acyl_transf_3_dom"/>
</dbReference>
<feature type="domain" description="Acyltransferase 3" evidence="2">
    <location>
        <begin position="73"/>
        <end position="365"/>
    </location>
</feature>
<evidence type="ECO:0000313" key="4">
    <source>
        <dbReference type="Proteomes" id="UP000195305"/>
    </source>
</evidence>
<keyword evidence="4" id="KW-1185">Reference proteome</keyword>
<dbReference type="Proteomes" id="UP000195305">
    <property type="component" value="Unassembled WGS sequence"/>
</dbReference>
<feature type="transmembrane region" description="Helical" evidence="1">
    <location>
        <begin position="12"/>
        <end position="27"/>
    </location>
</feature>
<protein>
    <recommendedName>
        <fullName evidence="2">Acyltransferase 3 domain-containing protein</fullName>
    </recommendedName>
</protein>